<dbReference type="AlphaFoldDB" id="A0A1F5EGM5"/>
<protein>
    <submittedName>
        <fullName evidence="1">Uncharacterized protein</fullName>
    </submittedName>
</protein>
<sequence>MRTFVSSSSRRTLTKSGIDILKLILTGCNPTFNQNFLKEGMSIEELAKIYPSASKTLKLYLDCASQMWDTRVILAFAAPTHLQVIREKFPKLDLDSDMEVGGQIISFAQFLFCHILIPIEVFPDGTCAFHGVDDERTFIRVKGIDPLKKSIGKYIFVHYGIIFPQCRKHPSERRVIISLQNDGLFRDVLKVIKEKNSNVVDYSFTRITSSNLTSDVR</sequence>
<gene>
    <name evidence="1" type="ORF">A3F08_02280</name>
</gene>
<dbReference type="Proteomes" id="UP000176451">
    <property type="component" value="Unassembled WGS sequence"/>
</dbReference>
<proteinExistence type="predicted"/>
<evidence type="ECO:0000313" key="1">
    <source>
        <dbReference type="EMBL" id="OGD66515.1"/>
    </source>
</evidence>
<comment type="caution">
    <text evidence="1">The sequence shown here is derived from an EMBL/GenBank/DDBJ whole genome shotgun (WGS) entry which is preliminary data.</text>
</comment>
<evidence type="ECO:0000313" key="2">
    <source>
        <dbReference type="Proteomes" id="UP000176451"/>
    </source>
</evidence>
<dbReference type="EMBL" id="MEZV01000036">
    <property type="protein sequence ID" value="OGD66515.1"/>
    <property type="molecule type" value="Genomic_DNA"/>
</dbReference>
<dbReference type="STRING" id="1797469.A3F08_02280"/>
<reference evidence="1 2" key="1">
    <citation type="journal article" date="2016" name="Nat. Commun.">
        <title>Thousands of microbial genomes shed light on interconnected biogeochemical processes in an aquifer system.</title>
        <authorList>
            <person name="Anantharaman K."/>
            <person name="Brown C.T."/>
            <person name="Hug L.A."/>
            <person name="Sharon I."/>
            <person name="Castelle C.J."/>
            <person name="Probst A.J."/>
            <person name="Thomas B.C."/>
            <person name="Singh A."/>
            <person name="Wilkins M.J."/>
            <person name="Karaoz U."/>
            <person name="Brodie E.L."/>
            <person name="Williams K.H."/>
            <person name="Hubbard S.S."/>
            <person name="Banfield J.F."/>
        </authorList>
    </citation>
    <scope>NUCLEOTIDE SEQUENCE [LARGE SCALE GENOMIC DNA]</scope>
</reference>
<name>A0A1F5EGM5_9BACT</name>
<accession>A0A1F5EGM5</accession>
<organism evidence="1 2">
    <name type="scientific">Candidatus Berkelbacteria bacterium RIFCSPHIGHO2_12_FULL_36_9</name>
    <dbReference type="NCBI Taxonomy" id="1797469"/>
    <lineage>
        <taxon>Bacteria</taxon>
        <taxon>Candidatus Berkelbacteria</taxon>
    </lineage>
</organism>